<proteinExistence type="predicted"/>
<sequence length="136" mass="14813">MAGVDNISASLDGQGLDERVLGKAFGENWTLDARYPAELPGLVFTQLVFVTIVLTRPRQQQLDAGQGLDSAFQAATAWPSVVRVGSFACLADYELACQQEAERRLRKGGSSALRKLAEEQSERYRRAAELLVGQGL</sequence>
<accession>A0ABV3AZV7</accession>
<protein>
    <submittedName>
        <fullName evidence="1">Uncharacterized protein</fullName>
    </submittedName>
</protein>
<keyword evidence="2" id="KW-1185">Reference proteome</keyword>
<reference evidence="1 2" key="1">
    <citation type="submission" date="2024-06" db="EMBL/GenBank/DDBJ databases">
        <title>The Natural Products Discovery Center: Release of the First 8490 Sequenced Strains for Exploring Actinobacteria Biosynthetic Diversity.</title>
        <authorList>
            <person name="Kalkreuter E."/>
            <person name="Kautsar S.A."/>
            <person name="Yang D."/>
            <person name="Bader C.D."/>
            <person name="Teijaro C.N."/>
            <person name="Fluegel L."/>
            <person name="Davis C.M."/>
            <person name="Simpson J.R."/>
            <person name="Lauterbach L."/>
            <person name="Steele A.D."/>
            <person name="Gui C."/>
            <person name="Meng S."/>
            <person name="Li G."/>
            <person name="Viehrig K."/>
            <person name="Ye F."/>
            <person name="Su P."/>
            <person name="Kiefer A.F."/>
            <person name="Nichols A."/>
            <person name="Cepeda A.J."/>
            <person name="Yan W."/>
            <person name="Fan B."/>
            <person name="Jiang Y."/>
            <person name="Adhikari A."/>
            <person name="Zheng C.-J."/>
            <person name="Schuster L."/>
            <person name="Cowan T.M."/>
            <person name="Smanski M.J."/>
            <person name="Chevrette M.G."/>
            <person name="De Carvalho L.P.S."/>
            <person name="Shen B."/>
        </authorList>
    </citation>
    <scope>NUCLEOTIDE SEQUENCE [LARGE SCALE GENOMIC DNA]</scope>
    <source>
        <strain evidence="1 2">NPDC046851</strain>
    </source>
</reference>
<comment type="caution">
    <text evidence="1">The sequence shown here is derived from an EMBL/GenBank/DDBJ whole genome shotgun (WGS) entry which is preliminary data.</text>
</comment>
<name>A0ABV3AZV7_9ACTN</name>
<evidence type="ECO:0000313" key="2">
    <source>
        <dbReference type="Proteomes" id="UP001551189"/>
    </source>
</evidence>
<evidence type="ECO:0000313" key="1">
    <source>
        <dbReference type="EMBL" id="MEU6802710.1"/>
    </source>
</evidence>
<organism evidence="1 2">
    <name type="scientific">Streptomyces neyagawaensis</name>
    <dbReference type="NCBI Taxonomy" id="42238"/>
    <lineage>
        <taxon>Bacteria</taxon>
        <taxon>Bacillati</taxon>
        <taxon>Actinomycetota</taxon>
        <taxon>Actinomycetes</taxon>
        <taxon>Kitasatosporales</taxon>
        <taxon>Streptomycetaceae</taxon>
        <taxon>Streptomyces</taxon>
    </lineage>
</organism>
<dbReference type="EMBL" id="JBEYXT010000068">
    <property type="protein sequence ID" value="MEU6802710.1"/>
    <property type="molecule type" value="Genomic_DNA"/>
</dbReference>
<dbReference type="RefSeq" id="WP_359696298.1">
    <property type="nucleotide sequence ID" value="NZ_JBEYXT010000068.1"/>
</dbReference>
<gene>
    <name evidence="1" type="ORF">ABZ931_17095</name>
</gene>
<dbReference type="Proteomes" id="UP001551189">
    <property type="component" value="Unassembled WGS sequence"/>
</dbReference>